<accession>A0A2P6N0V0</accession>
<feature type="compositionally biased region" description="Low complexity" evidence="1">
    <location>
        <begin position="57"/>
        <end position="75"/>
    </location>
</feature>
<dbReference type="InterPro" id="IPR003096">
    <property type="entry name" value="SM22_calponin"/>
</dbReference>
<feature type="region of interest" description="Disordered" evidence="1">
    <location>
        <begin position="28"/>
        <end position="103"/>
    </location>
</feature>
<organism evidence="3 4">
    <name type="scientific">Planoprotostelium fungivorum</name>
    <dbReference type="NCBI Taxonomy" id="1890364"/>
    <lineage>
        <taxon>Eukaryota</taxon>
        <taxon>Amoebozoa</taxon>
        <taxon>Evosea</taxon>
        <taxon>Variosea</taxon>
        <taxon>Cavosteliida</taxon>
        <taxon>Cavosteliaceae</taxon>
        <taxon>Planoprotostelium</taxon>
    </lineage>
</organism>
<reference evidence="3 4" key="1">
    <citation type="journal article" date="2018" name="Genome Biol. Evol.">
        <title>Multiple Roots of Fruiting Body Formation in Amoebozoa.</title>
        <authorList>
            <person name="Hillmann F."/>
            <person name="Forbes G."/>
            <person name="Novohradska S."/>
            <person name="Ferling I."/>
            <person name="Riege K."/>
            <person name="Groth M."/>
            <person name="Westermann M."/>
            <person name="Marz M."/>
            <person name="Spaller T."/>
            <person name="Winckler T."/>
            <person name="Schaap P."/>
            <person name="Glockner G."/>
        </authorList>
    </citation>
    <scope>NUCLEOTIDE SEQUENCE [LARGE SCALE GENOMIC DNA]</scope>
    <source>
        <strain evidence="3 4">Jena</strain>
    </source>
</reference>
<gene>
    <name evidence="3" type="ORF">PROFUN_00450</name>
</gene>
<dbReference type="PRINTS" id="PR00889">
    <property type="entry name" value="CALPONIN"/>
</dbReference>
<name>A0A2P6N0V0_9EUKA</name>
<dbReference type="PANTHER" id="PTHR47385">
    <property type="entry name" value="CALPONIN"/>
    <property type="match status" value="1"/>
</dbReference>
<comment type="caution">
    <text evidence="3">The sequence shown here is derived from an EMBL/GenBank/DDBJ whole genome shotgun (WGS) entry which is preliminary data.</text>
</comment>
<dbReference type="GO" id="GO:0031032">
    <property type="term" value="P:actomyosin structure organization"/>
    <property type="evidence" value="ECO:0007669"/>
    <property type="project" value="InterPro"/>
</dbReference>
<evidence type="ECO:0000256" key="1">
    <source>
        <dbReference type="SAM" id="MobiDB-lite"/>
    </source>
</evidence>
<dbReference type="InParanoid" id="A0A2P6N0V0"/>
<dbReference type="InterPro" id="IPR036872">
    <property type="entry name" value="CH_dom_sf"/>
</dbReference>
<dbReference type="PANTHER" id="PTHR47385:SF14">
    <property type="entry name" value="TRANSGELIN"/>
    <property type="match status" value="1"/>
</dbReference>
<dbReference type="InterPro" id="IPR001997">
    <property type="entry name" value="Calponin/LIMCH1"/>
</dbReference>
<dbReference type="GO" id="GO:0015629">
    <property type="term" value="C:actin cytoskeleton"/>
    <property type="evidence" value="ECO:0007669"/>
    <property type="project" value="TreeGrafter"/>
</dbReference>
<dbReference type="GO" id="GO:0007015">
    <property type="term" value="P:actin filament organization"/>
    <property type="evidence" value="ECO:0007669"/>
    <property type="project" value="TreeGrafter"/>
</dbReference>
<protein>
    <recommendedName>
        <fullName evidence="2">Calponin-homology (CH) domain-containing protein</fullName>
    </recommendedName>
</protein>
<dbReference type="PROSITE" id="PS50021">
    <property type="entry name" value="CH"/>
    <property type="match status" value="1"/>
</dbReference>
<dbReference type="SMART" id="SM00033">
    <property type="entry name" value="CH"/>
    <property type="match status" value="1"/>
</dbReference>
<evidence type="ECO:0000313" key="3">
    <source>
        <dbReference type="EMBL" id="PRP77589.1"/>
    </source>
</evidence>
<keyword evidence="4" id="KW-1185">Reference proteome</keyword>
<dbReference type="STRING" id="1890364.A0A2P6N0V0"/>
<dbReference type="AlphaFoldDB" id="A0A2P6N0V0"/>
<dbReference type="SUPFAM" id="SSF47576">
    <property type="entry name" value="Calponin-homology domain, CH-domain"/>
    <property type="match status" value="1"/>
</dbReference>
<dbReference type="InterPro" id="IPR001715">
    <property type="entry name" value="CH_dom"/>
</dbReference>
<evidence type="ECO:0000313" key="4">
    <source>
        <dbReference type="Proteomes" id="UP000241769"/>
    </source>
</evidence>
<dbReference type="InterPro" id="IPR050606">
    <property type="entry name" value="Calponin-like"/>
</dbReference>
<dbReference type="EMBL" id="MDYQ01000257">
    <property type="protein sequence ID" value="PRP77589.1"/>
    <property type="molecule type" value="Genomic_DNA"/>
</dbReference>
<evidence type="ECO:0000259" key="2">
    <source>
        <dbReference type="PROSITE" id="PS50021"/>
    </source>
</evidence>
<dbReference type="PRINTS" id="PR00888">
    <property type="entry name" value="SM22CALPONIN"/>
</dbReference>
<proteinExistence type="predicted"/>
<feature type="domain" description="Calponin-homology (CH)" evidence="2">
    <location>
        <begin position="101"/>
        <end position="204"/>
    </location>
</feature>
<dbReference type="GO" id="GO:0051015">
    <property type="term" value="F:actin filament binding"/>
    <property type="evidence" value="ECO:0007669"/>
    <property type="project" value="TreeGrafter"/>
</dbReference>
<sequence>MSDLQSEVSSLRKEVEKIRVAIEDVKKRYAEEQSKSKNAPNVSVQRCDLFKPPAATPSQPSVKAAPAPVKNAPAPTSTQPAVKSAPAPVKSAPSGAKGTSGNVEAEVREWIESVTGEKLTGTFAASLKSGVTLCNLINKIKPNTIKKINKMSTPFMQMENIKNYLDAALAMGVSSSDNFTTVDLFEEKNLFQVAVGIQSLGRLTRNLPNYNGPTLGPKEATANERNFSEDKLRQGNYTPMRMDANKVAVQKEANSANREGHNIIRT</sequence>
<dbReference type="OrthoDB" id="21595at2759"/>
<dbReference type="Gene3D" id="1.10.418.10">
    <property type="entry name" value="Calponin-like domain"/>
    <property type="match status" value="1"/>
</dbReference>
<dbReference type="Pfam" id="PF00307">
    <property type="entry name" value="CH"/>
    <property type="match status" value="1"/>
</dbReference>
<dbReference type="Proteomes" id="UP000241769">
    <property type="component" value="Unassembled WGS sequence"/>
</dbReference>